<name>A0A5S9QRZ5_9GAMM</name>
<dbReference type="InterPro" id="IPR001765">
    <property type="entry name" value="Carbonic_anhydrase"/>
</dbReference>
<dbReference type="GO" id="GO:0004089">
    <property type="term" value="F:carbonate dehydratase activity"/>
    <property type="evidence" value="ECO:0007669"/>
    <property type="project" value="UniProtKB-EC"/>
</dbReference>
<evidence type="ECO:0000256" key="3">
    <source>
        <dbReference type="ARBA" id="ARBA00022833"/>
    </source>
</evidence>
<evidence type="ECO:0000256" key="4">
    <source>
        <dbReference type="ARBA" id="ARBA00023239"/>
    </source>
</evidence>
<evidence type="ECO:0000313" key="7">
    <source>
        <dbReference type="EMBL" id="CAA0121286.1"/>
    </source>
</evidence>
<evidence type="ECO:0000256" key="1">
    <source>
        <dbReference type="ARBA" id="ARBA00006217"/>
    </source>
</evidence>
<dbReference type="AlphaFoldDB" id="A0A5S9QRZ5"/>
<dbReference type="PANTHER" id="PTHR11002:SF79">
    <property type="entry name" value="CARBONIC ANHYDRASE 2"/>
    <property type="match status" value="1"/>
</dbReference>
<feature type="binding site" evidence="6">
    <location>
        <position position="97"/>
    </location>
    <ligand>
        <name>Zn(2+)</name>
        <dbReference type="ChEBI" id="CHEBI:29105"/>
    </ligand>
</feature>
<keyword evidence="8" id="KW-1185">Reference proteome</keyword>
<evidence type="ECO:0000256" key="5">
    <source>
        <dbReference type="ARBA" id="ARBA00048348"/>
    </source>
</evidence>
<dbReference type="EMBL" id="CACSIO010000045">
    <property type="protein sequence ID" value="CAA0121286.1"/>
    <property type="molecule type" value="Genomic_DNA"/>
</dbReference>
<dbReference type="GO" id="GO:0008270">
    <property type="term" value="F:zinc ion binding"/>
    <property type="evidence" value="ECO:0007669"/>
    <property type="project" value="InterPro"/>
</dbReference>
<reference evidence="7 8" key="1">
    <citation type="submission" date="2019-11" db="EMBL/GenBank/DDBJ databases">
        <authorList>
            <person name="Holert J."/>
        </authorList>
    </citation>
    <scope>NUCLEOTIDE SEQUENCE [LARGE SCALE GENOMIC DNA]</scope>
    <source>
        <strain evidence="7">SB11_3</strain>
    </source>
</reference>
<proteinExistence type="inferred from homology"/>
<evidence type="ECO:0000256" key="6">
    <source>
        <dbReference type="PIRSR" id="PIRSR601765-1"/>
    </source>
</evidence>
<dbReference type="SMART" id="SM00947">
    <property type="entry name" value="Pro_CA"/>
    <property type="match status" value="1"/>
</dbReference>
<comment type="similarity">
    <text evidence="1">Belongs to the beta-class carbonic anhydrase family.</text>
</comment>
<dbReference type="PROSITE" id="PS00704">
    <property type="entry name" value="PROK_CO2_ANHYDRASE_1"/>
    <property type="match status" value="1"/>
</dbReference>
<dbReference type="SUPFAM" id="SSF53056">
    <property type="entry name" value="beta-carbonic anhydrase, cab"/>
    <property type="match status" value="1"/>
</dbReference>
<dbReference type="InterPro" id="IPR006311">
    <property type="entry name" value="TAT_signal"/>
</dbReference>
<evidence type="ECO:0000256" key="2">
    <source>
        <dbReference type="ARBA" id="ARBA00012925"/>
    </source>
</evidence>
<dbReference type="PANTHER" id="PTHR11002">
    <property type="entry name" value="CARBONIC ANHYDRASE"/>
    <property type="match status" value="1"/>
</dbReference>
<keyword evidence="6" id="KW-0479">Metal-binding</keyword>
<dbReference type="Gene3D" id="3.40.1050.10">
    <property type="entry name" value="Carbonic anhydrase"/>
    <property type="match status" value="1"/>
</dbReference>
<dbReference type="InterPro" id="IPR036874">
    <property type="entry name" value="Carbonic_anhydrase_sf"/>
</dbReference>
<dbReference type="PROSITE" id="PS51318">
    <property type="entry name" value="TAT"/>
    <property type="match status" value="1"/>
</dbReference>
<dbReference type="EC" id="4.2.1.1" evidence="2"/>
<evidence type="ECO:0000313" key="8">
    <source>
        <dbReference type="Proteomes" id="UP000441399"/>
    </source>
</evidence>
<dbReference type="GO" id="GO:0015976">
    <property type="term" value="P:carbon utilization"/>
    <property type="evidence" value="ECO:0007669"/>
    <property type="project" value="InterPro"/>
</dbReference>
<protein>
    <recommendedName>
        <fullName evidence="2">carbonic anhydrase</fullName>
        <ecNumber evidence="2">4.2.1.1</ecNumber>
    </recommendedName>
</protein>
<accession>A0A5S9QRZ5</accession>
<sequence length="244" mass="25856">MCNSSTPCTDTDRRKFLKTAGLTMLGTTALAHTSMATAAATVPKPENNISAKEAMKRLDAGNTRYVEGKSTLHDFKSEREVLSGGQNPYAAILSCADSRIVPEYTFDSARGDLFVVRIAGNFASVDTIASLEYTVGVLGTPLIMVLGHEKCGAVAGAISSIREGAELPANIPKLVDAISPAVGLALKHPHEDQLLKQAIRENVRLNVATLKAASPMLSKLYALGDIDIVGGVYNLNTGRVDRVS</sequence>
<organism evidence="7 8">
    <name type="scientific">BD1-7 clade bacterium</name>
    <dbReference type="NCBI Taxonomy" id="2029982"/>
    <lineage>
        <taxon>Bacteria</taxon>
        <taxon>Pseudomonadati</taxon>
        <taxon>Pseudomonadota</taxon>
        <taxon>Gammaproteobacteria</taxon>
        <taxon>Cellvibrionales</taxon>
        <taxon>Spongiibacteraceae</taxon>
        <taxon>BD1-7 clade</taxon>
    </lineage>
</organism>
<dbReference type="InterPro" id="IPR015892">
    <property type="entry name" value="Carbonic_anhydrase_CS"/>
</dbReference>
<comment type="cofactor">
    <cofactor evidence="6">
        <name>Zn(2+)</name>
        <dbReference type="ChEBI" id="CHEBI:29105"/>
    </cofactor>
    <text evidence="6">Binds 1 zinc ion per subunit.</text>
</comment>
<feature type="binding site" evidence="6">
    <location>
        <position position="95"/>
    </location>
    <ligand>
        <name>Zn(2+)</name>
        <dbReference type="ChEBI" id="CHEBI:29105"/>
    </ligand>
</feature>
<comment type="catalytic activity">
    <reaction evidence="5">
        <text>hydrogencarbonate + H(+) = CO2 + H2O</text>
        <dbReference type="Rhea" id="RHEA:10748"/>
        <dbReference type="ChEBI" id="CHEBI:15377"/>
        <dbReference type="ChEBI" id="CHEBI:15378"/>
        <dbReference type="ChEBI" id="CHEBI:16526"/>
        <dbReference type="ChEBI" id="CHEBI:17544"/>
        <dbReference type="EC" id="4.2.1.1"/>
    </reaction>
</comment>
<dbReference type="Proteomes" id="UP000441399">
    <property type="component" value="Unassembled WGS sequence"/>
</dbReference>
<feature type="binding site" evidence="6">
    <location>
        <position position="148"/>
    </location>
    <ligand>
        <name>Zn(2+)</name>
        <dbReference type="ChEBI" id="CHEBI:29105"/>
    </ligand>
</feature>
<dbReference type="OrthoDB" id="9797527at2"/>
<dbReference type="Pfam" id="PF00484">
    <property type="entry name" value="Pro_CA"/>
    <property type="match status" value="1"/>
</dbReference>
<keyword evidence="4 7" id="KW-0456">Lyase</keyword>
<gene>
    <name evidence="7" type="primary">mtcA2</name>
    <name evidence="7" type="ORF">OPDIPICF_02401</name>
</gene>
<feature type="binding site" evidence="6">
    <location>
        <position position="151"/>
    </location>
    <ligand>
        <name>Zn(2+)</name>
        <dbReference type="ChEBI" id="CHEBI:29105"/>
    </ligand>
</feature>
<dbReference type="CDD" id="cd03378">
    <property type="entry name" value="beta_CA_cladeC"/>
    <property type="match status" value="1"/>
</dbReference>
<keyword evidence="3 6" id="KW-0862">Zinc</keyword>